<gene>
    <name evidence="4" type="ORF">GBA63_21695</name>
</gene>
<feature type="compositionally biased region" description="Basic and acidic residues" evidence="1">
    <location>
        <begin position="602"/>
        <end position="611"/>
    </location>
</feature>
<evidence type="ECO:0000313" key="4">
    <source>
        <dbReference type="EMBL" id="QIN85335.1"/>
    </source>
</evidence>
<keyword evidence="5" id="KW-1185">Reference proteome</keyword>
<feature type="domain" description="DUF3854" evidence="3">
    <location>
        <begin position="397"/>
        <end position="502"/>
    </location>
</feature>
<dbReference type="InterPro" id="IPR024385">
    <property type="entry name" value="DUF3854"/>
</dbReference>
<name>A0A6G8QFQ9_9ACTN</name>
<keyword evidence="2" id="KW-0472">Membrane</keyword>
<feature type="region of interest" description="Disordered" evidence="1">
    <location>
        <begin position="550"/>
        <end position="644"/>
    </location>
</feature>
<dbReference type="KEGG" id="rub:GBA63_21695"/>
<evidence type="ECO:0000259" key="3">
    <source>
        <dbReference type="Pfam" id="PF12965"/>
    </source>
</evidence>
<keyword evidence="2" id="KW-0812">Transmembrane</keyword>
<dbReference type="Pfam" id="PF12965">
    <property type="entry name" value="DUF3854"/>
    <property type="match status" value="1"/>
</dbReference>
<keyword evidence="4" id="KW-0614">Plasmid</keyword>
<dbReference type="EMBL" id="CP045120">
    <property type="protein sequence ID" value="QIN85335.1"/>
    <property type="molecule type" value="Genomic_DNA"/>
</dbReference>
<feature type="compositionally biased region" description="Basic and acidic residues" evidence="1">
    <location>
        <begin position="182"/>
        <end position="196"/>
    </location>
</feature>
<feature type="transmembrane region" description="Helical" evidence="2">
    <location>
        <begin position="697"/>
        <end position="716"/>
    </location>
</feature>
<reference evidence="4 5" key="1">
    <citation type="submission" date="2019-10" db="EMBL/GenBank/DDBJ databases">
        <title>Rubrobacter sp nov SCSIO 52090 isolated from a deep-sea sediment in the South China Sea.</title>
        <authorList>
            <person name="Chen R.W."/>
        </authorList>
    </citation>
    <scope>NUCLEOTIDE SEQUENCE [LARGE SCALE GENOMIC DNA]</scope>
    <source>
        <strain evidence="4 5">SCSIO 52909</strain>
        <plasmid evidence="4 5">unnamed1</plasmid>
    </source>
</reference>
<evidence type="ECO:0000313" key="5">
    <source>
        <dbReference type="Proteomes" id="UP000501452"/>
    </source>
</evidence>
<feature type="transmembrane region" description="Helical" evidence="2">
    <location>
        <begin position="736"/>
        <end position="756"/>
    </location>
</feature>
<feature type="compositionally biased region" description="Low complexity" evidence="1">
    <location>
        <begin position="550"/>
        <end position="567"/>
    </location>
</feature>
<organism evidence="4 5">
    <name type="scientific">Rubrobacter tropicus</name>
    <dbReference type="NCBI Taxonomy" id="2653851"/>
    <lineage>
        <taxon>Bacteria</taxon>
        <taxon>Bacillati</taxon>
        <taxon>Actinomycetota</taxon>
        <taxon>Rubrobacteria</taxon>
        <taxon>Rubrobacterales</taxon>
        <taxon>Rubrobacteraceae</taxon>
        <taxon>Rubrobacter</taxon>
    </lineage>
</organism>
<dbReference type="Proteomes" id="UP000501452">
    <property type="component" value="Plasmid unnamed1"/>
</dbReference>
<dbReference type="RefSeq" id="WP_166180538.1">
    <property type="nucleotide sequence ID" value="NZ_CP045120.1"/>
</dbReference>
<keyword evidence="2" id="KW-1133">Transmembrane helix</keyword>
<evidence type="ECO:0000256" key="2">
    <source>
        <dbReference type="SAM" id="Phobius"/>
    </source>
</evidence>
<feature type="region of interest" description="Disordered" evidence="1">
    <location>
        <begin position="113"/>
        <end position="196"/>
    </location>
</feature>
<evidence type="ECO:0000256" key="1">
    <source>
        <dbReference type="SAM" id="MobiDB-lite"/>
    </source>
</evidence>
<accession>A0A6G8QFQ9</accession>
<dbReference type="AlphaFoldDB" id="A0A6G8QFQ9"/>
<geneLocation type="plasmid" evidence="4 5">
    <name>unnamed1</name>
</geneLocation>
<sequence>MTTERGGAGRRPHRDNRYDTDLINGEALAVCDHYLSDRRREGRRYVYVCPDCGKADFEVEPVKGLAGCFNPGCPMPRTTNALGIVSHMEGLEPQGVDFVRCLEKAYEILGLTMTPPSARPADAGRPENGTRSWEREDGAAVAAPEPNGSYDVQVPREDDPGGETFVEDLHPPRGRRWVRQNGEGEDHEGAPVRPAPRGERVYPIEAYFEGPDGEQIPTEAVIVDEGPEIAELPAAVVSPGGPAAEYPPEEAELADERELRHAVYERLLALCPLEERDADFFEGRGLDRRTIDEGGFGSISCRRSRWVAERLRELFGDEDLLTVPGFYRPERAPDRIRFSLYGDYALIPYHDAEGFITTVEGRLIGEPKNSRDKKYKALLGSGVHLYVHPRFGPGEVVAFCEGAIGAMVAARYGVPMAAIKGFRNYKVSAREPGADRVLPELEGVDFAGREVVYIPDVDVKPQSRAEVMEAVPAACEWLVRRQGGVPKVALLPMGAKDLDEWLLSLPESERTAQAGELLADAVDLGAWISSLEGFPEEDHPVEDVKPAADTAPEARAAGTARTTPPAGGKRDLLGDDDATPAAGLFVDRPSASEMEPQGNDGADTRELRWDGGRVGPGRAERPNGSHGGAAPATHDPERARKGPMHPAMARWYDVARYTPEQVADARQQTAIRKVAGNRRPTVRDTPVTLPRWTPGEVLLALAVALATAVGLCLLAYAMRAGGGALGVAGALITWPFWWLEAALYAWAGALAALWVVGRRHRARDRQLRAHLQREE</sequence>
<proteinExistence type="predicted"/>
<protein>
    <submittedName>
        <fullName evidence="4">DUF3854 domain-containing protein</fullName>
    </submittedName>
</protein>